<evidence type="ECO:0000256" key="2">
    <source>
        <dbReference type="SAM" id="Phobius"/>
    </source>
</evidence>
<proteinExistence type="predicted"/>
<evidence type="ECO:0000313" key="4">
    <source>
        <dbReference type="Proteomes" id="UP000248090"/>
    </source>
</evidence>
<feature type="transmembrane region" description="Helical" evidence="2">
    <location>
        <begin position="80"/>
        <end position="101"/>
    </location>
</feature>
<keyword evidence="4" id="KW-1185">Reference proteome</keyword>
<evidence type="ECO:0000313" key="3">
    <source>
        <dbReference type="EMBL" id="PXF32080.1"/>
    </source>
</evidence>
<gene>
    <name evidence="3" type="ORF">WH50_06375</name>
</gene>
<sequence>MPYKKLCGTETMVKEIPVLQGAKALIYLAFHQGRLSMGALIALLVAIAICITGSVMVIAMPRTALTYASGSANVILLEGYSLLAIAIALIIAGGIIGAVSAHKAALRRRESLPFQSPSDIEERFRDMTRRLSEELSKEREKVRQKTEALNLAERQFHASLINQSQEFEIGLSDKQQEYAALLDEKNKIEERLNNAIARLNRMKKKEDSSSD</sequence>
<feature type="transmembrane region" description="Helical" evidence="2">
    <location>
        <begin position="39"/>
        <end position="60"/>
    </location>
</feature>
<evidence type="ECO:0008006" key="5">
    <source>
        <dbReference type="Google" id="ProtNLM"/>
    </source>
</evidence>
<keyword evidence="1" id="KW-0175">Coiled coil</keyword>
<comment type="caution">
    <text evidence="3">The sequence shown here is derived from an EMBL/GenBank/DDBJ whole genome shotgun (WGS) entry which is preliminary data.</text>
</comment>
<feature type="coiled-coil region" evidence="1">
    <location>
        <begin position="125"/>
        <end position="205"/>
    </location>
</feature>
<keyword evidence="2" id="KW-0472">Membrane</keyword>
<protein>
    <recommendedName>
        <fullName evidence="5">Lipopolysaccharide assembly protein A domain-containing protein</fullName>
    </recommendedName>
</protein>
<name>A0ABX5LZH2_9GAMM</name>
<reference evidence="3 4" key="1">
    <citation type="submission" date="2015-03" db="EMBL/GenBank/DDBJ databases">
        <authorList>
            <person name="Krishnan R."/>
            <person name="Midha S."/>
            <person name="Patil P.B."/>
            <person name="Rameshkumar N."/>
        </authorList>
    </citation>
    <scope>NUCLEOTIDE SEQUENCE [LARGE SCALE GENOMIC DNA]</scope>
    <source>
        <strain evidence="3 4">L1E11</strain>
    </source>
</reference>
<dbReference type="EMBL" id="LAPT01000025">
    <property type="protein sequence ID" value="PXF32080.1"/>
    <property type="molecule type" value="Genomic_DNA"/>
</dbReference>
<keyword evidence="2" id="KW-1133">Transmembrane helix</keyword>
<evidence type="ECO:0000256" key="1">
    <source>
        <dbReference type="SAM" id="Coils"/>
    </source>
</evidence>
<organism evidence="3 4">
    <name type="scientific">Pokkaliibacter plantistimulans</name>
    <dbReference type="NCBI Taxonomy" id="1635171"/>
    <lineage>
        <taxon>Bacteria</taxon>
        <taxon>Pseudomonadati</taxon>
        <taxon>Pseudomonadota</taxon>
        <taxon>Gammaproteobacteria</taxon>
        <taxon>Oceanospirillales</taxon>
        <taxon>Balneatrichaceae</taxon>
        <taxon>Pokkaliibacter</taxon>
    </lineage>
</organism>
<accession>A0ABX5LZH2</accession>
<keyword evidence="2" id="KW-0812">Transmembrane</keyword>
<dbReference type="Proteomes" id="UP000248090">
    <property type="component" value="Unassembled WGS sequence"/>
</dbReference>